<proteinExistence type="predicted"/>
<dbReference type="GO" id="GO:0043546">
    <property type="term" value="F:molybdopterin cofactor binding"/>
    <property type="evidence" value="ECO:0007669"/>
    <property type="project" value="TreeGrafter"/>
</dbReference>
<feature type="domain" description="Moybdenum cofactor oxidoreductase dimerisation" evidence="6">
    <location>
        <begin position="312"/>
        <end position="421"/>
    </location>
</feature>
<dbReference type="GO" id="GO:0008482">
    <property type="term" value="F:sulfite oxidase activity"/>
    <property type="evidence" value="ECO:0007669"/>
    <property type="project" value="TreeGrafter"/>
</dbReference>
<dbReference type="GO" id="GO:0006790">
    <property type="term" value="P:sulfur compound metabolic process"/>
    <property type="evidence" value="ECO:0007669"/>
    <property type="project" value="TreeGrafter"/>
</dbReference>
<dbReference type="OrthoDB" id="9778777at2"/>
<dbReference type="InterPro" id="IPR000572">
    <property type="entry name" value="OxRdtase_Mopterin-bd_dom"/>
</dbReference>
<gene>
    <name evidence="7" type="ORF">KSU1_C1157</name>
</gene>
<keyword evidence="4" id="KW-0560">Oxidoreductase</keyword>
<dbReference type="SUPFAM" id="SSF56524">
    <property type="entry name" value="Oxidoreductase molybdopterin-binding domain"/>
    <property type="match status" value="1"/>
</dbReference>
<dbReference type="InterPro" id="IPR008335">
    <property type="entry name" value="Mopterin_OxRdtase_euk"/>
</dbReference>
<evidence type="ECO:0000313" key="7">
    <source>
        <dbReference type="EMBL" id="GAB62753.1"/>
    </source>
</evidence>
<evidence type="ECO:0000256" key="1">
    <source>
        <dbReference type="ARBA" id="ARBA00001924"/>
    </source>
</evidence>
<dbReference type="PROSITE" id="PS51318">
    <property type="entry name" value="TAT"/>
    <property type="match status" value="1"/>
</dbReference>
<dbReference type="GO" id="GO:0030151">
    <property type="term" value="F:molybdenum ion binding"/>
    <property type="evidence" value="ECO:0007669"/>
    <property type="project" value="InterPro"/>
</dbReference>
<dbReference type="Gene3D" id="3.90.420.10">
    <property type="entry name" value="Oxidoreductase, molybdopterin-binding domain"/>
    <property type="match status" value="1"/>
</dbReference>
<evidence type="ECO:0000256" key="2">
    <source>
        <dbReference type="ARBA" id="ARBA00022505"/>
    </source>
</evidence>
<evidence type="ECO:0000259" key="6">
    <source>
        <dbReference type="Pfam" id="PF03404"/>
    </source>
</evidence>
<dbReference type="PRINTS" id="PR00407">
    <property type="entry name" value="EUMOPTERIN"/>
</dbReference>
<dbReference type="GO" id="GO:0020037">
    <property type="term" value="F:heme binding"/>
    <property type="evidence" value="ECO:0007669"/>
    <property type="project" value="TreeGrafter"/>
</dbReference>
<dbReference type="AlphaFoldDB" id="I3IM08"/>
<keyword evidence="2" id="KW-0500">Molybdenum</keyword>
<dbReference type="PANTHER" id="PTHR19372">
    <property type="entry name" value="SULFITE REDUCTASE"/>
    <property type="match status" value="1"/>
</dbReference>
<evidence type="ECO:0000256" key="4">
    <source>
        <dbReference type="ARBA" id="ARBA00023002"/>
    </source>
</evidence>
<dbReference type="Gene3D" id="2.60.40.650">
    <property type="match status" value="1"/>
</dbReference>
<keyword evidence="8" id="KW-1185">Reference proteome</keyword>
<dbReference type="SUPFAM" id="SSF81296">
    <property type="entry name" value="E set domains"/>
    <property type="match status" value="1"/>
</dbReference>
<dbReference type="STRING" id="247490.KSU1_C1157"/>
<dbReference type="InterPro" id="IPR005066">
    <property type="entry name" value="MoCF_OxRdtse_dimer"/>
</dbReference>
<dbReference type="Proteomes" id="UP000002985">
    <property type="component" value="Unassembled WGS sequence"/>
</dbReference>
<dbReference type="InterPro" id="IPR036374">
    <property type="entry name" value="OxRdtase_Mopterin-bd_sf"/>
</dbReference>
<dbReference type="EMBL" id="BAFH01000003">
    <property type="protein sequence ID" value="GAB62753.1"/>
    <property type="molecule type" value="Genomic_DNA"/>
</dbReference>
<keyword evidence="3" id="KW-0479">Metal-binding</keyword>
<sequence length="432" mass="48371">MTGEKFKSISRRLLLKTIGGVAVGFGLSKLLSSAWTQASGQTVQPLPQFTGPDANPYWGSVGPFVVYPQKFPLIQLTDRPIQLETPRHYFLTPFTPNAAFYVRWHLDNIPNAVNLSEWRLFIEGNIEKPLALSLTDLMSKFKPVTIAAVNQCSGNSRSRFQPRVPGGQWGNGAMGNALMTGVHLKDLLNAARVKSGSLQIQFEGLDRGRGPKDTGSYRFQKSLNVNDSVIDEAIIIYEMNGEPLPMLNGFPVRLVVPGKFATYWIKALTWIRIVTEPDTNFWMAKAYCVPDTPRGNTTFNDVKHGRVRMIPIKTMPVRSFIITPDGTSKVPSEMPIMVQGIAFSGYSKIIKVEFSENNGVIWHKTELGEDYGPYSFRTWKTPWTPKHVGKYTLAVRATDEKGNTQPDEEIWNPGGYLWNKIERQEVTVGASQ</sequence>
<organism evidence="7 8">
    <name type="scientific">Candidatus Jettenia caeni</name>
    <dbReference type="NCBI Taxonomy" id="247490"/>
    <lineage>
        <taxon>Bacteria</taxon>
        <taxon>Pseudomonadati</taxon>
        <taxon>Planctomycetota</taxon>
        <taxon>Candidatus Brocadiia</taxon>
        <taxon>Candidatus Brocadiales</taxon>
        <taxon>Candidatus Brocadiaceae</taxon>
        <taxon>Candidatus Jettenia</taxon>
    </lineage>
</organism>
<reference evidence="7 8" key="1">
    <citation type="journal article" date="2012" name="FEBS Lett.">
        <title>Anammox organism KSU-1 expresses a NirK-type copper-containing nitrite reductase instead of a NirS-type with cytochrome cd1.</title>
        <authorList>
            <person name="Hira D."/>
            <person name="Toh H."/>
            <person name="Migita C.T."/>
            <person name="Okubo H."/>
            <person name="Nishiyama T."/>
            <person name="Hattori M."/>
            <person name="Furukawa K."/>
            <person name="Fujii T."/>
        </authorList>
    </citation>
    <scope>NUCLEOTIDE SEQUENCE [LARGE SCALE GENOMIC DNA]</scope>
</reference>
<evidence type="ECO:0000256" key="3">
    <source>
        <dbReference type="ARBA" id="ARBA00022723"/>
    </source>
</evidence>
<dbReference type="InterPro" id="IPR014756">
    <property type="entry name" value="Ig_E-set"/>
</dbReference>
<dbReference type="eggNOG" id="COG2041">
    <property type="taxonomic scope" value="Bacteria"/>
</dbReference>
<evidence type="ECO:0000313" key="8">
    <source>
        <dbReference type="Proteomes" id="UP000002985"/>
    </source>
</evidence>
<accession>I3IM08</accession>
<feature type="domain" description="Oxidoreductase molybdopterin-binding" evidence="5">
    <location>
        <begin position="109"/>
        <end position="282"/>
    </location>
</feature>
<dbReference type="Pfam" id="PF00174">
    <property type="entry name" value="Oxidored_molyb"/>
    <property type="match status" value="1"/>
</dbReference>
<comment type="cofactor">
    <cofactor evidence="1">
        <name>Mo-molybdopterin</name>
        <dbReference type="ChEBI" id="CHEBI:71302"/>
    </cofactor>
</comment>
<protein>
    <submittedName>
        <fullName evidence="7">Sulfite:cytochrome c oxidoreductase subunit</fullName>
    </submittedName>
</protein>
<dbReference type="PANTHER" id="PTHR19372:SF7">
    <property type="entry name" value="SULFITE OXIDASE, MITOCHONDRIAL"/>
    <property type="match status" value="1"/>
</dbReference>
<evidence type="ECO:0000259" key="5">
    <source>
        <dbReference type="Pfam" id="PF00174"/>
    </source>
</evidence>
<dbReference type="InterPro" id="IPR006311">
    <property type="entry name" value="TAT_signal"/>
</dbReference>
<dbReference type="Pfam" id="PF03404">
    <property type="entry name" value="Mo-co_dimer"/>
    <property type="match status" value="1"/>
</dbReference>
<name>I3IM08_9BACT</name>
<comment type="caution">
    <text evidence="7">The sequence shown here is derived from an EMBL/GenBank/DDBJ whole genome shotgun (WGS) entry which is preliminary data.</text>
</comment>